<evidence type="ECO:0000256" key="5">
    <source>
        <dbReference type="ARBA" id="ARBA00022692"/>
    </source>
</evidence>
<keyword evidence="4" id="KW-1003">Cell membrane</keyword>
<evidence type="ECO:0008006" key="11">
    <source>
        <dbReference type="Google" id="ProtNLM"/>
    </source>
</evidence>
<evidence type="ECO:0000256" key="1">
    <source>
        <dbReference type="ARBA" id="ARBA00004651"/>
    </source>
</evidence>
<comment type="caution">
    <text evidence="9">The sequence shown here is derived from an EMBL/GenBank/DDBJ whole genome shotgun (WGS) entry which is preliminary data.</text>
</comment>
<feature type="transmembrane region" description="Helical" evidence="8">
    <location>
        <begin position="230"/>
        <end position="251"/>
    </location>
</feature>
<evidence type="ECO:0000313" key="10">
    <source>
        <dbReference type="Proteomes" id="UP000177230"/>
    </source>
</evidence>
<dbReference type="GO" id="GO:0005886">
    <property type="term" value="C:plasma membrane"/>
    <property type="evidence" value="ECO:0007669"/>
    <property type="project" value="UniProtKB-SubCell"/>
</dbReference>
<protein>
    <recommendedName>
        <fullName evidence="11">AI-2E family transporter</fullName>
    </recommendedName>
</protein>
<dbReference type="Proteomes" id="UP000177230">
    <property type="component" value="Unassembled WGS sequence"/>
</dbReference>
<feature type="transmembrane region" description="Helical" evidence="8">
    <location>
        <begin position="167"/>
        <end position="189"/>
    </location>
</feature>
<evidence type="ECO:0000256" key="4">
    <source>
        <dbReference type="ARBA" id="ARBA00022475"/>
    </source>
</evidence>
<proteinExistence type="inferred from homology"/>
<dbReference type="GO" id="GO:0055085">
    <property type="term" value="P:transmembrane transport"/>
    <property type="evidence" value="ECO:0007669"/>
    <property type="project" value="TreeGrafter"/>
</dbReference>
<keyword evidence="6 8" id="KW-1133">Transmembrane helix</keyword>
<sequence length="366" mass="40514">MKLDSVNALIRKHWQLTVFVLGLIFVILLIWGLRSVLLPFMVGGLLAYLILPVIRWVEKRLPGAGRKPKLQQFKRISLITVAYILSLAFIGLVLFYIITIGGKALGALTHDASQTIPNGLNTIKQWLRSIPMLSDPLIQEAIDVYMAKAGDALPELLKDFLTRGLKMFQTSLGMIMGFASLPIFLFFILKDWSRLRDKFYAGLPGWARIHTKNIIVILNKVVGRYIIGQLLLGLAVGLCAYALLSILRIDYALPLAVFAGLTEMVPQLGPWMGGGLGVLVTLATAPEKVFWVALGYLAIQLFENNLLVPRIQGRQMEIHPALVLVLCVLGAHFGGILGIIMILPLTMSVIKIYQYLRDSTLEGSIS</sequence>
<dbReference type="PANTHER" id="PTHR21716">
    <property type="entry name" value="TRANSMEMBRANE PROTEIN"/>
    <property type="match status" value="1"/>
</dbReference>
<evidence type="ECO:0000256" key="3">
    <source>
        <dbReference type="ARBA" id="ARBA00022448"/>
    </source>
</evidence>
<comment type="similarity">
    <text evidence="2">Belongs to the autoinducer-2 exporter (AI-2E) (TC 2.A.86) family.</text>
</comment>
<gene>
    <name evidence="9" type="ORF">A2024_01965</name>
</gene>
<evidence type="ECO:0000256" key="2">
    <source>
        <dbReference type="ARBA" id="ARBA00009773"/>
    </source>
</evidence>
<dbReference type="Pfam" id="PF01594">
    <property type="entry name" value="AI-2E_transport"/>
    <property type="match status" value="1"/>
</dbReference>
<keyword evidence="3" id="KW-0813">Transport</keyword>
<feature type="transmembrane region" description="Helical" evidence="8">
    <location>
        <begin position="78"/>
        <end position="98"/>
    </location>
</feature>
<evidence type="ECO:0000256" key="6">
    <source>
        <dbReference type="ARBA" id="ARBA00022989"/>
    </source>
</evidence>
<dbReference type="AlphaFoldDB" id="A0A1F5RIH2"/>
<evidence type="ECO:0000256" key="8">
    <source>
        <dbReference type="SAM" id="Phobius"/>
    </source>
</evidence>
<reference evidence="9 10" key="1">
    <citation type="journal article" date="2016" name="Nat. Commun.">
        <title>Thousands of microbial genomes shed light on interconnected biogeochemical processes in an aquifer system.</title>
        <authorList>
            <person name="Anantharaman K."/>
            <person name="Brown C.T."/>
            <person name="Hug L.A."/>
            <person name="Sharon I."/>
            <person name="Castelle C.J."/>
            <person name="Probst A.J."/>
            <person name="Thomas B.C."/>
            <person name="Singh A."/>
            <person name="Wilkins M.J."/>
            <person name="Karaoz U."/>
            <person name="Brodie E.L."/>
            <person name="Williams K.H."/>
            <person name="Hubbard S.S."/>
            <person name="Banfield J.F."/>
        </authorList>
    </citation>
    <scope>NUCLEOTIDE SEQUENCE [LARGE SCALE GENOMIC DNA]</scope>
</reference>
<evidence type="ECO:0000313" key="9">
    <source>
        <dbReference type="EMBL" id="OGF14220.1"/>
    </source>
</evidence>
<name>A0A1F5RIH2_9BACT</name>
<organism evidence="9 10">
    <name type="scientific">Candidatus Edwardsbacteria bacterium GWF2_54_11</name>
    <dbReference type="NCBI Taxonomy" id="1817851"/>
    <lineage>
        <taxon>Bacteria</taxon>
        <taxon>Candidatus Edwardsiibacteriota</taxon>
    </lineage>
</organism>
<feature type="transmembrane region" description="Helical" evidence="8">
    <location>
        <begin position="12"/>
        <end position="31"/>
    </location>
</feature>
<dbReference type="EMBL" id="MFFM01000006">
    <property type="protein sequence ID" value="OGF14220.1"/>
    <property type="molecule type" value="Genomic_DNA"/>
</dbReference>
<feature type="transmembrane region" description="Helical" evidence="8">
    <location>
        <begin position="37"/>
        <end position="57"/>
    </location>
</feature>
<comment type="subcellular location">
    <subcellularLocation>
        <location evidence="1">Cell membrane</location>
        <topology evidence="1">Multi-pass membrane protein</topology>
    </subcellularLocation>
</comment>
<keyword evidence="7 8" id="KW-0472">Membrane</keyword>
<evidence type="ECO:0000256" key="7">
    <source>
        <dbReference type="ARBA" id="ARBA00023136"/>
    </source>
</evidence>
<feature type="transmembrane region" description="Helical" evidence="8">
    <location>
        <begin position="320"/>
        <end position="343"/>
    </location>
</feature>
<dbReference type="InterPro" id="IPR002549">
    <property type="entry name" value="AI-2E-like"/>
</dbReference>
<dbReference type="PANTHER" id="PTHR21716:SF53">
    <property type="entry name" value="PERMEASE PERM-RELATED"/>
    <property type="match status" value="1"/>
</dbReference>
<keyword evidence="5 8" id="KW-0812">Transmembrane</keyword>
<accession>A0A1F5RIH2</accession>